<dbReference type="EMBL" id="MFLY01000050">
    <property type="protein sequence ID" value="OGG72447.1"/>
    <property type="molecule type" value="Genomic_DNA"/>
</dbReference>
<accession>A0A1F6EFM2</accession>
<comment type="caution">
    <text evidence="1">The sequence shown here is derived from an EMBL/GenBank/DDBJ whole genome shotgun (WGS) entry which is preliminary data.</text>
</comment>
<reference evidence="1 2" key="1">
    <citation type="journal article" date="2016" name="Nat. Commun.">
        <title>Thousands of microbial genomes shed light on interconnected biogeochemical processes in an aquifer system.</title>
        <authorList>
            <person name="Anantharaman K."/>
            <person name="Brown C.T."/>
            <person name="Hug L.A."/>
            <person name="Sharon I."/>
            <person name="Castelle C.J."/>
            <person name="Probst A.J."/>
            <person name="Thomas B.C."/>
            <person name="Singh A."/>
            <person name="Wilkins M.J."/>
            <person name="Karaoz U."/>
            <person name="Brodie E.L."/>
            <person name="Williams K.H."/>
            <person name="Hubbard S.S."/>
            <person name="Banfield J.F."/>
        </authorList>
    </citation>
    <scope>NUCLEOTIDE SEQUENCE [LARGE SCALE GENOMIC DNA]</scope>
</reference>
<evidence type="ECO:0000313" key="2">
    <source>
        <dbReference type="Proteomes" id="UP000177306"/>
    </source>
</evidence>
<dbReference type="AlphaFoldDB" id="A0A1F6EFM2"/>
<dbReference type="InterPro" id="IPR037238">
    <property type="entry name" value="YbiA-like_sf"/>
</dbReference>
<dbReference type="Pfam" id="PF08010">
    <property type="entry name" value="Phage_30_3"/>
    <property type="match status" value="1"/>
</dbReference>
<proteinExistence type="predicted"/>
<protein>
    <recommendedName>
        <fullName evidence="3">Riboflavin biosynthesis intermediates N-glycosidase</fullName>
    </recommendedName>
</protein>
<dbReference type="SUPFAM" id="SSF143990">
    <property type="entry name" value="YbiA-like"/>
    <property type="match status" value="1"/>
</dbReference>
<name>A0A1F6EFM2_9BACT</name>
<gene>
    <name evidence="1" type="ORF">A3A38_02070</name>
</gene>
<dbReference type="InterPro" id="IPR012596">
    <property type="entry name" value="Phage_T4_Y12G"/>
</dbReference>
<dbReference type="Gene3D" id="1.10.357.40">
    <property type="entry name" value="YbiA-like"/>
    <property type="match status" value="1"/>
</dbReference>
<evidence type="ECO:0008006" key="3">
    <source>
        <dbReference type="Google" id="ProtNLM"/>
    </source>
</evidence>
<dbReference type="Proteomes" id="UP000177306">
    <property type="component" value="Unassembled WGS sequence"/>
</dbReference>
<sequence length="152" mass="17353">MDIGSKAGYPASALSNFAPHPFVFDGVECASMEGLLQSFKFDKPHIQIEVCKLVGLQAKHRGQKRNKAWKRAQGLWWQGRMYDRHGKEYQELLDRAFNALFKNDSFRKALCATRKSTLTHAIGKSRCSETVLTEREFCSRLEALRAKLQSTE</sequence>
<organism evidence="1 2">
    <name type="scientific">Candidatus Kaiserbacteria bacterium RIFCSPLOWO2_01_FULL_53_17</name>
    <dbReference type="NCBI Taxonomy" id="1798511"/>
    <lineage>
        <taxon>Bacteria</taxon>
        <taxon>Candidatus Kaiseribacteriota</taxon>
    </lineage>
</organism>
<evidence type="ECO:0000313" key="1">
    <source>
        <dbReference type="EMBL" id="OGG72447.1"/>
    </source>
</evidence>